<gene>
    <name evidence="3" type="ORF">GCM10011339_37710</name>
</gene>
<evidence type="ECO:0000256" key="2">
    <source>
        <dbReference type="ARBA" id="ARBA00022723"/>
    </source>
</evidence>
<dbReference type="Gene3D" id="1.20.120.450">
    <property type="entry name" value="dinb family like domain"/>
    <property type="match status" value="1"/>
</dbReference>
<evidence type="ECO:0000256" key="1">
    <source>
        <dbReference type="ARBA" id="ARBA00008635"/>
    </source>
</evidence>
<dbReference type="Proteomes" id="UP000647339">
    <property type="component" value="Unassembled WGS sequence"/>
</dbReference>
<proteinExistence type="inferred from homology"/>
<sequence length="167" mass="19383">MKTESVAASQELFISTEAMLAHWQGHRNLTRRTIELFPEDKLFDYSIGGMRPFAQLVMEMIDIAVPGVKGLASGEWEKVEEFDHTKSMPTTKEGLLELWDKVTQVIDETWPSITSERFQKVEVAFGQYENSNYATLLYFVDNEIHHRGQGYVYLRSLGIEPPFFWER</sequence>
<dbReference type="InterPro" id="IPR007837">
    <property type="entry name" value="DinB"/>
</dbReference>
<organism evidence="3 4">
    <name type="scientific">Echinicola rosea</name>
    <dbReference type="NCBI Taxonomy" id="1807691"/>
    <lineage>
        <taxon>Bacteria</taxon>
        <taxon>Pseudomonadati</taxon>
        <taxon>Bacteroidota</taxon>
        <taxon>Cytophagia</taxon>
        <taxon>Cytophagales</taxon>
        <taxon>Cyclobacteriaceae</taxon>
        <taxon>Echinicola</taxon>
    </lineage>
</organism>
<evidence type="ECO:0000313" key="3">
    <source>
        <dbReference type="EMBL" id="GGF45683.1"/>
    </source>
</evidence>
<dbReference type="RefSeq" id="WP_137404246.1">
    <property type="nucleotide sequence ID" value="NZ_BMIU01000023.1"/>
</dbReference>
<reference evidence="4" key="1">
    <citation type="journal article" date="2019" name="Int. J. Syst. Evol. Microbiol.">
        <title>The Global Catalogue of Microorganisms (GCM) 10K type strain sequencing project: providing services to taxonomists for standard genome sequencing and annotation.</title>
        <authorList>
            <consortium name="The Broad Institute Genomics Platform"/>
            <consortium name="The Broad Institute Genome Sequencing Center for Infectious Disease"/>
            <person name="Wu L."/>
            <person name="Ma J."/>
        </authorList>
    </citation>
    <scope>NUCLEOTIDE SEQUENCE [LARGE SCALE GENOMIC DNA]</scope>
    <source>
        <strain evidence="4">CGMCC 1.15407</strain>
    </source>
</reference>
<dbReference type="InterPro" id="IPR034660">
    <property type="entry name" value="DinB/YfiT-like"/>
</dbReference>
<keyword evidence="2" id="KW-0479">Metal-binding</keyword>
<comment type="caution">
    <text evidence="3">The sequence shown here is derived from an EMBL/GenBank/DDBJ whole genome shotgun (WGS) entry which is preliminary data.</text>
</comment>
<dbReference type="EMBL" id="BMIU01000023">
    <property type="protein sequence ID" value="GGF45683.1"/>
    <property type="molecule type" value="Genomic_DNA"/>
</dbReference>
<keyword evidence="4" id="KW-1185">Reference proteome</keyword>
<dbReference type="Pfam" id="PF05163">
    <property type="entry name" value="DinB"/>
    <property type="match status" value="1"/>
</dbReference>
<evidence type="ECO:0000313" key="4">
    <source>
        <dbReference type="Proteomes" id="UP000647339"/>
    </source>
</evidence>
<accession>A0ABQ1V958</accession>
<comment type="similarity">
    <text evidence="1">Belongs to the DinB family.</text>
</comment>
<dbReference type="SUPFAM" id="SSF109854">
    <property type="entry name" value="DinB/YfiT-like putative metalloenzymes"/>
    <property type="match status" value="1"/>
</dbReference>
<protein>
    <submittedName>
        <fullName evidence="3">DNA damage-inducible protein DinB</fullName>
    </submittedName>
</protein>
<name>A0ABQ1V958_9BACT</name>